<evidence type="ECO:0000259" key="1">
    <source>
        <dbReference type="Pfam" id="PF24626"/>
    </source>
</evidence>
<name>U6LQT4_9EIME</name>
<feature type="domain" description="Tf2-1-like SH3-like" evidence="1">
    <location>
        <begin position="140"/>
        <end position="175"/>
    </location>
</feature>
<dbReference type="GO" id="GO:0003676">
    <property type="term" value="F:nucleic acid binding"/>
    <property type="evidence" value="ECO:0007669"/>
    <property type="project" value="InterPro"/>
</dbReference>
<dbReference type="InterPro" id="IPR036397">
    <property type="entry name" value="RNaseH_sf"/>
</dbReference>
<reference evidence="2" key="1">
    <citation type="submission" date="2013-10" db="EMBL/GenBank/DDBJ databases">
        <title>Genomic analysis of the causative agents of coccidiosis in chickens.</title>
        <authorList>
            <person name="Reid A.J."/>
            <person name="Blake D."/>
            <person name="Billington K."/>
            <person name="Browne H."/>
            <person name="Dunn M."/>
            <person name="Hung S."/>
            <person name="Kawahara F."/>
            <person name="Miranda-Saavedra D."/>
            <person name="Mourier T."/>
            <person name="Nagra H."/>
            <person name="Otto T.D."/>
            <person name="Rawlings N."/>
            <person name="Sanchez A."/>
            <person name="Sanders M."/>
            <person name="Subramaniam C."/>
            <person name="Tay Y."/>
            <person name="Dear P."/>
            <person name="Doerig C."/>
            <person name="Gruber A."/>
            <person name="Parkinson J."/>
            <person name="Shirley M."/>
            <person name="Wan K.L."/>
            <person name="Berriman M."/>
            <person name="Tomley F."/>
            <person name="Pain A."/>
        </authorList>
    </citation>
    <scope>NUCLEOTIDE SEQUENCE [LARGE SCALE GENOMIC DNA]</scope>
    <source>
        <strain evidence="2">Houghton</strain>
    </source>
</reference>
<dbReference type="InterPro" id="IPR056924">
    <property type="entry name" value="SH3_Tf2-1"/>
</dbReference>
<dbReference type="OrthoDB" id="346479at2759"/>
<sequence>MVSLAACRILERMLRAYIQTDEREWERLLPGLELAYNTNSHSSTELSLFEIMVGENPLTASDFDIVGALFPTLTASMTKLFQQLCDRAQNHIQKAKWHQKYYAGAKRRAEERKVVDHLWFGCNIYRLPTSALSSNFCCRGPFAVTERIGTVTHRLALPLIYECHNLFHVSQLVPHHPRSLALVPQEAAAVWPPTLGVAGNLTEQYVVDYIVEQLGTGADAQDLVKWCGAPEGLAT</sequence>
<reference evidence="2" key="2">
    <citation type="submission" date="2013-10" db="EMBL/GenBank/DDBJ databases">
        <authorList>
            <person name="Aslett M."/>
        </authorList>
    </citation>
    <scope>NUCLEOTIDE SEQUENCE [LARGE SCALE GENOMIC DNA]</scope>
    <source>
        <strain evidence="2">Houghton</strain>
    </source>
</reference>
<dbReference type="Gene3D" id="3.30.420.10">
    <property type="entry name" value="Ribonuclease H-like superfamily/Ribonuclease H"/>
    <property type="match status" value="1"/>
</dbReference>
<keyword evidence="3" id="KW-1185">Reference proteome</keyword>
<proteinExistence type="predicted"/>
<dbReference type="Proteomes" id="UP000030750">
    <property type="component" value="Unassembled WGS sequence"/>
</dbReference>
<organism evidence="2 3">
    <name type="scientific">Eimeria brunetti</name>
    <dbReference type="NCBI Taxonomy" id="51314"/>
    <lineage>
        <taxon>Eukaryota</taxon>
        <taxon>Sar</taxon>
        <taxon>Alveolata</taxon>
        <taxon>Apicomplexa</taxon>
        <taxon>Conoidasida</taxon>
        <taxon>Coccidia</taxon>
        <taxon>Eucoccidiorida</taxon>
        <taxon>Eimeriorina</taxon>
        <taxon>Eimeriidae</taxon>
        <taxon>Eimeria</taxon>
    </lineage>
</organism>
<dbReference type="Pfam" id="PF24626">
    <property type="entry name" value="SH3_Tf2-1"/>
    <property type="match status" value="1"/>
</dbReference>
<evidence type="ECO:0000313" key="3">
    <source>
        <dbReference type="Proteomes" id="UP000030750"/>
    </source>
</evidence>
<dbReference type="AlphaFoldDB" id="U6LQT4"/>
<evidence type="ECO:0000313" key="2">
    <source>
        <dbReference type="EMBL" id="CDJ50919.1"/>
    </source>
</evidence>
<gene>
    <name evidence="2" type="ORF">EBH_0037540</name>
</gene>
<dbReference type="EMBL" id="HG712499">
    <property type="protein sequence ID" value="CDJ50919.1"/>
    <property type="molecule type" value="Genomic_DNA"/>
</dbReference>
<dbReference type="VEuPathDB" id="ToxoDB:EBH_0037540"/>
<protein>
    <recommendedName>
        <fullName evidence="1">Tf2-1-like SH3-like domain-containing protein</fullName>
    </recommendedName>
</protein>
<accession>U6LQT4</accession>